<reference evidence="1 2" key="1">
    <citation type="submission" date="2018-11" db="EMBL/GenBank/DDBJ databases">
        <title>Genome sequencing and analysis.</title>
        <authorList>
            <person name="Huang Y.-T."/>
        </authorList>
    </citation>
    <scope>NUCLEOTIDE SEQUENCE [LARGE SCALE GENOMIC DNA]</scope>
    <source>
        <strain evidence="1 2">SHIN</strain>
    </source>
</reference>
<dbReference type="Proteomes" id="UP000526233">
    <property type="component" value="Unassembled WGS sequence"/>
</dbReference>
<dbReference type="AlphaFoldDB" id="A0A7Y3T9A6"/>
<proteinExistence type="predicted"/>
<evidence type="ECO:0000313" key="2">
    <source>
        <dbReference type="Proteomes" id="UP000526233"/>
    </source>
</evidence>
<dbReference type="EMBL" id="PKQI01000004">
    <property type="protein sequence ID" value="NNV23359.1"/>
    <property type="molecule type" value="Genomic_DNA"/>
</dbReference>
<protein>
    <submittedName>
        <fullName evidence="1">Uncharacterized protein</fullName>
    </submittedName>
</protein>
<sequence>MVLPHHACGRTVNDRLDRDPVEEDLRTMLGKRAEHYTPALRMRQRIVEVTIARLIEYPEQLSLGDPDRVMFLVLHKVAQRILYDHSQAFTTPNGIIEAAE</sequence>
<organism evidence="1 2">
    <name type="scientific">Brucella pseudogrignonensis</name>
    <dbReference type="NCBI Taxonomy" id="419475"/>
    <lineage>
        <taxon>Bacteria</taxon>
        <taxon>Pseudomonadati</taxon>
        <taxon>Pseudomonadota</taxon>
        <taxon>Alphaproteobacteria</taxon>
        <taxon>Hyphomicrobiales</taxon>
        <taxon>Brucellaceae</taxon>
        <taxon>Brucella/Ochrobactrum group</taxon>
        <taxon>Brucella</taxon>
    </lineage>
</organism>
<evidence type="ECO:0000313" key="1">
    <source>
        <dbReference type="EMBL" id="NNV23359.1"/>
    </source>
</evidence>
<comment type="caution">
    <text evidence="1">The sequence shown here is derived from an EMBL/GenBank/DDBJ whole genome shotgun (WGS) entry which is preliminary data.</text>
</comment>
<gene>
    <name evidence="1" type="ORF">EHE22_23525</name>
</gene>
<name>A0A7Y3T9A6_9HYPH</name>
<dbReference type="RefSeq" id="WP_171380446.1">
    <property type="nucleotide sequence ID" value="NZ_CAXURC020000003.1"/>
</dbReference>
<accession>A0A7Y3T9A6</accession>